<evidence type="ECO:0000313" key="3">
    <source>
        <dbReference type="EMBL" id="MDZ5458153.1"/>
    </source>
</evidence>
<dbReference type="EMBL" id="JAXOJX010000026">
    <property type="protein sequence ID" value="MDZ5458153.1"/>
    <property type="molecule type" value="Genomic_DNA"/>
</dbReference>
<accession>A0ABU5IGU0</accession>
<dbReference type="InterPro" id="IPR007390">
    <property type="entry name" value="Spore_V_R"/>
</dbReference>
<evidence type="ECO:0000259" key="2">
    <source>
        <dbReference type="Pfam" id="PF24755"/>
    </source>
</evidence>
<dbReference type="InterPro" id="IPR056174">
    <property type="entry name" value="SpoVR_N"/>
</dbReference>
<organism evidence="3 4">
    <name type="scientific">Azohydromonas lata</name>
    <dbReference type="NCBI Taxonomy" id="45677"/>
    <lineage>
        <taxon>Bacteria</taxon>
        <taxon>Pseudomonadati</taxon>
        <taxon>Pseudomonadota</taxon>
        <taxon>Betaproteobacteria</taxon>
        <taxon>Burkholderiales</taxon>
        <taxon>Sphaerotilaceae</taxon>
        <taxon>Azohydromonas</taxon>
    </lineage>
</organism>
<protein>
    <submittedName>
        <fullName evidence="3">SpoVR family protein</fullName>
    </submittedName>
</protein>
<dbReference type="Pfam" id="PF24755">
    <property type="entry name" value="SpoVR_C"/>
    <property type="match status" value="1"/>
</dbReference>
<evidence type="ECO:0000259" key="1">
    <source>
        <dbReference type="Pfam" id="PF04293"/>
    </source>
</evidence>
<gene>
    <name evidence="3" type="ORF">SM757_16380</name>
</gene>
<proteinExistence type="predicted"/>
<dbReference type="PANTHER" id="PTHR30029">
    <property type="entry name" value="STAGE V SPORULATION PROTEIN R"/>
    <property type="match status" value="1"/>
</dbReference>
<dbReference type="RefSeq" id="WP_322466306.1">
    <property type="nucleotide sequence ID" value="NZ_JAXOJX010000026.1"/>
</dbReference>
<reference evidence="3 4" key="1">
    <citation type="submission" date="2023-11" db="EMBL/GenBank/DDBJ databases">
        <title>Draft genome of Azohydromonas lata strain H1 (DSM1123), a polyhydroxyalkanoate producer.</title>
        <authorList>
            <person name="Traversa D."/>
            <person name="D'Addabbo P."/>
            <person name="Pazzani C."/>
            <person name="Manzari C."/>
            <person name="Chiara M."/>
            <person name="Scrascia M."/>
        </authorList>
    </citation>
    <scope>NUCLEOTIDE SEQUENCE [LARGE SCALE GENOMIC DNA]</scope>
    <source>
        <strain evidence="3 4">H1</strain>
    </source>
</reference>
<feature type="domain" description="SpoVR protein-like N-terminal" evidence="1">
    <location>
        <begin position="29"/>
        <end position="448"/>
    </location>
</feature>
<name>A0ABU5IGU0_9BURK</name>
<comment type="caution">
    <text evidence="3">The sequence shown here is derived from an EMBL/GenBank/DDBJ whole genome shotgun (WGS) entry which is preliminary data.</text>
</comment>
<sequence>MNAVVIRNPLREPLPLAARPREPLPGPSDWTFELIQQYHDVIRSTADRFGLDTYPNQLEIITAEQMMDAYASVGMPVNYRHWSYGKEFIATEKNYRRGFMGLAYEIVINSNPCISYLMEENTMAMQALVIAHAAYGHNSFFKGNYLFRMWTDASSIIDYLVYAKNYIAECEERHGLDTVESFLDSCHALANHGVDRYRRPSKRTLAQELAERKDRENYAQQQVNDLWRTLPRRQDDPKEAAESQRRFPDEPQENLLYFIEKNAPLLEPWQREIVRIVRKVAQYFYPQRQTQVMNEGWATFWHHRLLNQMYDDGYLTDGVMMEWLKSHTNVIYQPPVGHKAYSGLNPYALGFAMYTDLKRICEEPTVEDKQWFPDIAGAPWLPTLDEAMRNFKDESFIGQYLSPKMMRDFRLFAIVDDEKDSEIEVSAIHDEQGYRRVREALSRQYDLGTREPNIQVWNVNLRGDRSLTLRHMQHQDRPLADTAQEVLRHVARLWGFGVHLESVDSRGEVRKRWSVPAPPV</sequence>
<dbReference type="InterPro" id="IPR057008">
    <property type="entry name" value="SpoVR-like_C"/>
</dbReference>
<dbReference type="Pfam" id="PF04293">
    <property type="entry name" value="SpoVR"/>
    <property type="match status" value="1"/>
</dbReference>
<dbReference type="Proteomes" id="UP001293718">
    <property type="component" value="Unassembled WGS sequence"/>
</dbReference>
<keyword evidence="4" id="KW-1185">Reference proteome</keyword>
<dbReference type="NCBIfam" id="NF008737">
    <property type="entry name" value="PRK11767.1"/>
    <property type="match status" value="1"/>
</dbReference>
<dbReference type="InterPro" id="IPR057270">
    <property type="entry name" value="Ycgb-like"/>
</dbReference>
<dbReference type="PANTHER" id="PTHR30029:SF2">
    <property type="entry name" value="STAGE V SPORULATION PROTEIN R"/>
    <property type="match status" value="1"/>
</dbReference>
<feature type="domain" description="SpoVR-like C-terminal" evidence="2">
    <location>
        <begin position="452"/>
        <end position="505"/>
    </location>
</feature>
<evidence type="ECO:0000313" key="4">
    <source>
        <dbReference type="Proteomes" id="UP001293718"/>
    </source>
</evidence>